<dbReference type="PANTHER" id="PTHR11328">
    <property type="entry name" value="MAJOR FACILITATOR SUPERFAMILY DOMAIN-CONTAINING PROTEIN"/>
    <property type="match status" value="1"/>
</dbReference>
<proteinExistence type="inferred from homology"/>
<evidence type="ECO:0000313" key="3">
    <source>
        <dbReference type="EMBL" id="CAG7826359.1"/>
    </source>
</evidence>
<sequence length="87" mass="9750">MSGDSHQHQSYQSYSTRLPGRLSRQGVHNEDLLKPMQLNFLKKIAIGSGHVYNDLVAGMWFSYLLVYMQNVMGLSPASSGYVMLLGQ</sequence>
<dbReference type="Proteomes" id="UP000708208">
    <property type="component" value="Unassembled WGS sequence"/>
</dbReference>
<accession>A0A8J2KZU2</accession>
<name>A0A8J2KZU2_9HEXA</name>
<feature type="region of interest" description="Disordered" evidence="2">
    <location>
        <begin position="1"/>
        <end position="23"/>
    </location>
</feature>
<comment type="caution">
    <text evidence="3">The sequence shown here is derived from an EMBL/GenBank/DDBJ whole genome shotgun (WGS) entry which is preliminary data.</text>
</comment>
<reference evidence="3" key="1">
    <citation type="submission" date="2021-06" db="EMBL/GenBank/DDBJ databases">
        <authorList>
            <person name="Hodson N. C."/>
            <person name="Mongue J. A."/>
            <person name="Jaron S. K."/>
        </authorList>
    </citation>
    <scope>NUCLEOTIDE SEQUENCE</scope>
</reference>
<dbReference type="InterPro" id="IPR039672">
    <property type="entry name" value="MFS_2"/>
</dbReference>
<dbReference type="EMBL" id="CAJVCH010539499">
    <property type="protein sequence ID" value="CAG7826359.1"/>
    <property type="molecule type" value="Genomic_DNA"/>
</dbReference>
<dbReference type="GO" id="GO:0015293">
    <property type="term" value="F:symporter activity"/>
    <property type="evidence" value="ECO:0007669"/>
    <property type="project" value="InterPro"/>
</dbReference>
<evidence type="ECO:0000313" key="4">
    <source>
        <dbReference type="Proteomes" id="UP000708208"/>
    </source>
</evidence>
<gene>
    <name evidence="3" type="ORF">AFUS01_LOCUS36414</name>
</gene>
<dbReference type="GO" id="GO:0008643">
    <property type="term" value="P:carbohydrate transport"/>
    <property type="evidence" value="ECO:0007669"/>
    <property type="project" value="InterPro"/>
</dbReference>
<comment type="similarity">
    <text evidence="1">Belongs to the major facilitator superfamily.</text>
</comment>
<dbReference type="AlphaFoldDB" id="A0A8J2KZU2"/>
<dbReference type="PANTHER" id="PTHR11328:SF28">
    <property type="entry name" value="MAJOR FACILITATOR SUPERFAMILY DOMAIN-CONTAINING PROTEIN 12"/>
    <property type="match status" value="1"/>
</dbReference>
<protein>
    <submittedName>
        <fullName evidence="3">Uncharacterized protein</fullName>
    </submittedName>
</protein>
<evidence type="ECO:0000256" key="2">
    <source>
        <dbReference type="SAM" id="MobiDB-lite"/>
    </source>
</evidence>
<evidence type="ECO:0000256" key="1">
    <source>
        <dbReference type="ARBA" id="ARBA00008335"/>
    </source>
</evidence>
<feature type="non-terminal residue" evidence="3">
    <location>
        <position position="87"/>
    </location>
</feature>
<organism evidence="3 4">
    <name type="scientific">Allacma fusca</name>
    <dbReference type="NCBI Taxonomy" id="39272"/>
    <lineage>
        <taxon>Eukaryota</taxon>
        <taxon>Metazoa</taxon>
        <taxon>Ecdysozoa</taxon>
        <taxon>Arthropoda</taxon>
        <taxon>Hexapoda</taxon>
        <taxon>Collembola</taxon>
        <taxon>Symphypleona</taxon>
        <taxon>Sminthuridae</taxon>
        <taxon>Allacma</taxon>
    </lineage>
</organism>
<keyword evidence="4" id="KW-1185">Reference proteome</keyword>
<dbReference type="OrthoDB" id="1730117at2759"/>
<dbReference type="GO" id="GO:0005886">
    <property type="term" value="C:plasma membrane"/>
    <property type="evidence" value="ECO:0007669"/>
    <property type="project" value="TreeGrafter"/>
</dbReference>